<reference evidence="4 5" key="1">
    <citation type="submission" date="2016-07" db="EMBL/GenBank/DDBJ databases">
        <title>Pervasive Adenine N6-methylation of Active Genes in Fungi.</title>
        <authorList>
            <consortium name="DOE Joint Genome Institute"/>
            <person name="Mondo S.J."/>
            <person name="Dannebaum R.O."/>
            <person name="Kuo R.C."/>
            <person name="Labutti K."/>
            <person name="Haridas S."/>
            <person name="Kuo A."/>
            <person name="Salamov A."/>
            <person name="Ahrendt S.R."/>
            <person name="Lipzen A."/>
            <person name="Sullivan W."/>
            <person name="Andreopoulos W.B."/>
            <person name="Clum A."/>
            <person name="Lindquist E."/>
            <person name="Daum C."/>
            <person name="Ramamoorthy G.K."/>
            <person name="Gryganskyi A."/>
            <person name="Culley D."/>
            <person name="Magnuson J.K."/>
            <person name="James T.Y."/>
            <person name="O'Malley M.A."/>
            <person name="Stajich J.E."/>
            <person name="Spatafora J.W."/>
            <person name="Visel A."/>
            <person name="Grigoriev I.V."/>
        </authorList>
    </citation>
    <scope>NUCLEOTIDE SEQUENCE [LARGE SCALE GENOMIC DNA]</scope>
    <source>
        <strain evidence="4 5">12-1054</strain>
    </source>
</reference>
<dbReference type="GO" id="GO:0055088">
    <property type="term" value="P:lipid homeostasis"/>
    <property type="evidence" value="ECO:0007669"/>
    <property type="project" value="InterPro"/>
</dbReference>
<evidence type="ECO:0000256" key="1">
    <source>
        <dbReference type="SAM" id="MobiDB-lite"/>
    </source>
</evidence>
<name>A0A1Y2F8T3_PROLT</name>
<dbReference type="InterPro" id="IPR039960">
    <property type="entry name" value="MCP1"/>
</dbReference>
<dbReference type="OrthoDB" id="10259513at2759"/>
<dbReference type="AlphaFoldDB" id="A0A1Y2F8T3"/>
<dbReference type="Pfam" id="PF07950">
    <property type="entry name" value="MCP1_TM"/>
    <property type="match status" value="1"/>
</dbReference>
<keyword evidence="2" id="KW-0472">Membrane</keyword>
<keyword evidence="2" id="KW-1133">Transmembrane helix</keyword>
<sequence length="316" mass="34795">MSSGTGRGEASENETLSLDYIPPSPIHTPVLTRENTINGAPTGVYVHDREERKDRYLSLLLNTLRTTHRWSAYTFTGFGLIHFLNTGVAPLLSEPGWAIRTLVAGSPLTKLFPSLAESLHTGPLFNSLKFADDNLLAARALYHAPYVEATLVFAPIAIHVGTGILLRLLRIARERYWFSDKPRKVTLSWQARAGYLLAPLLAAHVFVNRIVPKALDLDITASLVGHILAQPEGPEPLLQTRIGVAAARVAYAGFVALGAWHMTAGLAQFLQLRRHWAGLRIQIRPARVLSWTVMALWTLGLARIVMHESLLNVSGV</sequence>
<feature type="transmembrane region" description="Helical" evidence="2">
    <location>
        <begin position="149"/>
        <end position="169"/>
    </location>
</feature>
<comment type="caution">
    <text evidence="4">The sequence shown here is derived from an EMBL/GenBank/DDBJ whole genome shotgun (WGS) entry which is preliminary data.</text>
</comment>
<evidence type="ECO:0000313" key="5">
    <source>
        <dbReference type="Proteomes" id="UP000193685"/>
    </source>
</evidence>
<organism evidence="4 5">
    <name type="scientific">Protomyces lactucae-debilis</name>
    <dbReference type="NCBI Taxonomy" id="2754530"/>
    <lineage>
        <taxon>Eukaryota</taxon>
        <taxon>Fungi</taxon>
        <taxon>Dikarya</taxon>
        <taxon>Ascomycota</taxon>
        <taxon>Taphrinomycotina</taxon>
        <taxon>Taphrinomycetes</taxon>
        <taxon>Taphrinales</taxon>
        <taxon>Protomycetaceae</taxon>
        <taxon>Protomyces</taxon>
    </lineage>
</organism>
<feature type="transmembrane region" description="Helical" evidence="2">
    <location>
        <begin position="70"/>
        <end position="92"/>
    </location>
</feature>
<dbReference type="PANTHER" id="PTHR38409">
    <property type="entry name" value="MDM10-COMPLEMENTING PROTEIN 1"/>
    <property type="match status" value="1"/>
</dbReference>
<gene>
    <name evidence="4" type="ORF">BCR37DRAFT_393944</name>
</gene>
<evidence type="ECO:0000313" key="4">
    <source>
        <dbReference type="EMBL" id="ORY79864.1"/>
    </source>
</evidence>
<keyword evidence="2" id="KW-0812">Transmembrane</keyword>
<feature type="domain" description="Mitochondrial adapter protein MCP1 transmembrane" evidence="3">
    <location>
        <begin position="199"/>
        <end position="282"/>
    </location>
</feature>
<feature type="transmembrane region" description="Helical" evidence="2">
    <location>
        <begin position="245"/>
        <end position="267"/>
    </location>
</feature>
<dbReference type="GO" id="GO:0007005">
    <property type="term" value="P:mitochondrion organization"/>
    <property type="evidence" value="ECO:0007669"/>
    <property type="project" value="TreeGrafter"/>
</dbReference>
<accession>A0A1Y2F8T3</accession>
<dbReference type="RefSeq" id="XP_040723998.1">
    <property type="nucleotide sequence ID" value="XM_040871382.1"/>
</dbReference>
<feature type="transmembrane region" description="Helical" evidence="2">
    <location>
        <begin position="189"/>
        <end position="207"/>
    </location>
</feature>
<evidence type="ECO:0000256" key="2">
    <source>
        <dbReference type="SAM" id="Phobius"/>
    </source>
</evidence>
<dbReference type="InterPro" id="IPR012472">
    <property type="entry name" value="MCP1_TM"/>
</dbReference>
<dbReference type="SUPFAM" id="SSF81343">
    <property type="entry name" value="Fumarate reductase respiratory complex transmembrane subunits"/>
    <property type="match status" value="1"/>
</dbReference>
<dbReference type="Proteomes" id="UP000193685">
    <property type="component" value="Unassembled WGS sequence"/>
</dbReference>
<dbReference type="EMBL" id="MCFI01000014">
    <property type="protein sequence ID" value="ORY79864.1"/>
    <property type="molecule type" value="Genomic_DNA"/>
</dbReference>
<feature type="region of interest" description="Disordered" evidence="1">
    <location>
        <begin position="1"/>
        <end position="24"/>
    </location>
</feature>
<dbReference type="PANTHER" id="PTHR38409:SF1">
    <property type="entry name" value="MITOCHONDRIAL ADAPTER PROTEIN MCP1"/>
    <property type="match status" value="1"/>
</dbReference>
<evidence type="ECO:0000259" key="3">
    <source>
        <dbReference type="Pfam" id="PF07950"/>
    </source>
</evidence>
<dbReference type="GeneID" id="63787981"/>
<feature type="transmembrane region" description="Helical" evidence="2">
    <location>
        <begin position="288"/>
        <end position="306"/>
    </location>
</feature>
<keyword evidence="5" id="KW-1185">Reference proteome</keyword>
<dbReference type="GO" id="GO:0005741">
    <property type="term" value="C:mitochondrial outer membrane"/>
    <property type="evidence" value="ECO:0007669"/>
    <property type="project" value="TreeGrafter"/>
</dbReference>
<proteinExistence type="predicted"/>
<dbReference type="InterPro" id="IPR034804">
    <property type="entry name" value="SQR/QFR_C/D"/>
</dbReference>
<protein>
    <recommendedName>
        <fullName evidence="3">Mitochondrial adapter protein MCP1 transmembrane domain-containing protein</fullName>
    </recommendedName>
</protein>